<keyword evidence="3" id="KW-1185">Reference proteome</keyword>
<proteinExistence type="predicted"/>
<dbReference type="Pfam" id="PF04195">
    <property type="entry name" value="Transposase_28"/>
    <property type="match status" value="1"/>
</dbReference>
<organism evidence="2 3">
    <name type="scientific">Cuscuta europaea</name>
    <name type="common">European dodder</name>
    <dbReference type="NCBI Taxonomy" id="41803"/>
    <lineage>
        <taxon>Eukaryota</taxon>
        <taxon>Viridiplantae</taxon>
        <taxon>Streptophyta</taxon>
        <taxon>Embryophyta</taxon>
        <taxon>Tracheophyta</taxon>
        <taxon>Spermatophyta</taxon>
        <taxon>Magnoliopsida</taxon>
        <taxon>eudicotyledons</taxon>
        <taxon>Gunneridae</taxon>
        <taxon>Pentapetalae</taxon>
        <taxon>asterids</taxon>
        <taxon>lamiids</taxon>
        <taxon>Solanales</taxon>
        <taxon>Convolvulaceae</taxon>
        <taxon>Cuscuteae</taxon>
        <taxon>Cuscuta</taxon>
        <taxon>Cuscuta subgen. Cuscuta</taxon>
    </lineage>
</organism>
<gene>
    <name evidence="2" type="ORF">CEURO_LOCUS5307</name>
</gene>
<dbReference type="OrthoDB" id="1750920at2759"/>
<protein>
    <recommendedName>
        <fullName evidence="1">Transposase (putative) gypsy type domain-containing protein</fullName>
    </recommendedName>
</protein>
<dbReference type="Proteomes" id="UP001152484">
    <property type="component" value="Unassembled WGS sequence"/>
</dbReference>
<dbReference type="AlphaFoldDB" id="A0A9P1E2U0"/>
<name>A0A9P1E2U0_CUSEU</name>
<dbReference type="EMBL" id="CAMAPE010000009">
    <property type="protein sequence ID" value="CAH9074778.1"/>
    <property type="molecule type" value="Genomic_DNA"/>
</dbReference>
<evidence type="ECO:0000313" key="2">
    <source>
        <dbReference type="EMBL" id="CAH9074778.1"/>
    </source>
</evidence>
<comment type="caution">
    <text evidence="2">The sequence shown here is derived from an EMBL/GenBank/DDBJ whole genome shotgun (WGS) entry which is preliminary data.</text>
</comment>
<sequence length="411" mass="44924">MDDHRHIVLIPNVAVIEQVFSKRALKELQVLLPPPAYYSLRGADNLFMRRPGMVMVHMDSLKAGVRFPLHPFYLDFFEFYGAVPAQFMPNSYRQISAFLVLCKSLGLAFSLELFHYFFQVTPQNADGFLSVAARPTRKLFEGAPSSIHDWKTCYFFICYANDRLPVRWNGYPPKAPTPKLTPVLQEAVDKLRLGGVRRLKGLLTIEALSNARIGPPPTQDQMDSAAIARRREAKAAKERETLANARAAALFSGATSSATSQASQRVADAERLLVAEVTGQNSGAPPQDNRVLNVNPVGVAIPAGGDKDKGKKTKRPRLEFSVSKPTSVAIPSAVRPISEVWKDMALQAGLELSGRSSGDSIDNALLLSLEAGLSLLQAKSAQGKDLAELRKKADAALPRSLVTGKGPPRPW</sequence>
<evidence type="ECO:0000313" key="3">
    <source>
        <dbReference type="Proteomes" id="UP001152484"/>
    </source>
</evidence>
<dbReference type="PANTHER" id="PTHR31099:SF49">
    <property type="entry name" value="MYOSIN HEAVY CHAIN-LIKE PROTEIN"/>
    <property type="match status" value="1"/>
</dbReference>
<dbReference type="PANTHER" id="PTHR31099">
    <property type="entry name" value="OS06G0165300 PROTEIN"/>
    <property type="match status" value="1"/>
</dbReference>
<feature type="domain" description="Transposase (putative) gypsy type" evidence="1">
    <location>
        <begin position="56"/>
        <end position="121"/>
    </location>
</feature>
<dbReference type="InterPro" id="IPR007321">
    <property type="entry name" value="Transposase_28"/>
</dbReference>
<evidence type="ECO:0000259" key="1">
    <source>
        <dbReference type="Pfam" id="PF04195"/>
    </source>
</evidence>
<reference evidence="2" key="1">
    <citation type="submission" date="2022-07" db="EMBL/GenBank/DDBJ databases">
        <authorList>
            <person name="Macas J."/>
            <person name="Novak P."/>
            <person name="Neumann P."/>
        </authorList>
    </citation>
    <scope>NUCLEOTIDE SEQUENCE</scope>
</reference>
<accession>A0A9P1E2U0</accession>